<comment type="caution">
    <text evidence="7">The sequence shown here is derived from an EMBL/GenBank/DDBJ whole genome shotgun (WGS) entry which is preliminary data.</text>
</comment>
<dbReference type="PANTHER" id="PTHR33284">
    <property type="entry name" value="RIBOSOMAL PROTEIN L25/GLN-TRNA SYNTHETASE, ANTI-CODON-BINDING DOMAIN-CONTAINING PROTEIN"/>
    <property type="match status" value="1"/>
</dbReference>
<gene>
    <name evidence="7" type="ORF">EXM65_09785</name>
    <name evidence="8" type="ORF">FC774_07425</name>
    <name evidence="9" type="ORF">FDB51_00945</name>
    <name evidence="10" type="ORF">FDG31_16365</name>
</gene>
<keyword evidence="4" id="KW-0687">Ribonucleoprotein</keyword>
<dbReference type="GO" id="GO:0008097">
    <property type="term" value="F:5S rRNA binding"/>
    <property type="evidence" value="ECO:0007669"/>
    <property type="project" value="InterPro"/>
</dbReference>
<feature type="domain" description="Large ribosomal subunit protein bL25 beta" evidence="6">
    <location>
        <begin position="98"/>
        <end position="178"/>
    </location>
</feature>
<evidence type="ECO:0000256" key="1">
    <source>
        <dbReference type="ARBA" id="ARBA00022730"/>
    </source>
</evidence>
<keyword evidence="3 7" id="KW-0689">Ribosomal protein</keyword>
<feature type="domain" description="Large ribosomal subunit protein bL25 L25" evidence="5">
    <location>
        <begin position="7"/>
        <end position="90"/>
    </location>
</feature>
<dbReference type="GO" id="GO:0006412">
    <property type="term" value="P:translation"/>
    <property type="evidence" value="ECO:0007669"/>
    <property type="project" value="InterPro"/>
</dbReference>
<evidence type="ECO:0000313" key="10">
    <source>
        <dbReference type="EMBL" id="NFV27697.1"/>
    </source>
</evidence>
<evidence type="ECO:0000256" key="3">
    <source>
        <dbReference type="ARBA" id="ARBA00022980"/>
    </source>
</evidence>
<dbReference type="Proteomes" id="UP000472355">
    <property type="component" value="Unassembled WGS sequence"/>
</dbReference>
<protein>
    <submittedName>
        <fullName evidence="7">50S ribosomal protein L25</fullName>
    </submittedName>
</protein>
<dbReference type="SUPFAM" id="SSF50715">
    <property type="entry name" value="Ribosomal protein L25-like"/>
    <property type="match status" value="1"/>
</dbReference>
<dbReference type="Pfam" id="PF01386">
    <property type="entry name" value="Ribosomal_L25p"/>
    <property type="match status" value="1"/>
</dbReference>
<dbReference type="OrthoDB" id="9790002at2"/>
<evidence type="ECO:0000313" key="7">
    <source>
        <dbReference type="EMBL" id="NFA42855.1"/>
    </source>
</evidence>
<dbReference type="Proteomes" id="UP000486903">
    <property type="component" value="Unassembled WGS sequence"/>
</dbReference>
<name>A0A0M1LS44_CLOBO</name>
<dbReference type="InterPro" id="IPR020056">
    <property type="entry name" value="Rbsml_bL25/Gln-tRNA_synth_N"/>
</dbReference>
<evidence type="ECO:0000313" key="14">
    <source>
        <dbReference type="Proteomes" id="UP000486903"/>
    </source>
</evidence>
<reference evidence="12 13" key="2">
    <citation type="submission" date="2019-04" db="EMBL/GenBank/DDBJ databases">
        <title>Genome sequencing of Clostridium botulinum Groups I-IV and Clostridium butyricum.</title>
        <authorList>
            <person name="Brunt J."/>
            <person name="Van Vliet A.H.M."/>
            <person name="Stringer S.C."/>
            <person name="Carter A.T."/>
            <person name="Peck M.W."/>
        </authorList>
    </citation>
    <scope>NUCLEOTIDE SEQUENCE [LARGE SCALE GENOMIC DNA]</scope>
    <source>
        <strain evidence="8 13">1605</strain>
        <strain evidence="10 14">BL81</strain>
        <strain evidence="9 12">CB-K-33E</strain>
    </source>
</reference>
<dbReference type="Proteomes" id="UP000473681">
    <property type="component" value="Unassembled WGS sequence"/>
</dbReference>
<dbReference type="InterPro" id="IPR011035">
    <property type="entry name" value="Ribosomal_bL25/Gln-tRNA_synth"/>
</dbReference>
<dbReference type="InterPro" id="IPR020057">
    <property type="entry name" value="Ribosomal_bL25_b-dom"/>
</dbReference>
<dbReference type="RefSeq" id="WP_003374417.1">
    <property type="nucleotide sequence ID" value="NZ_CP010520.1"/>
</dbReference>
<dbReference type="GO" id="GO:0003735">
    <property type="term" value="F:structural constituent of ribosome"/>
    <property type="evidence" value="ECO:0007669"/>
    <property type="project" value="InterPro"/>
</dbReference>
<keyword evidence="2" id="KW-0694">RNA-binding</keyword>
<reference evidence="7 11" key="1">
    <citation type="submission" date="2019-02" db="EMBL/GenBank/DDBJ databases">
        <title>Genome sequencing of Clostridium botulinum clinical isolates.</title>
        <authorList>
            <person name="Brunt J."/>
            <person name="Van Vliet A.H.M."/>
            <person name="Stringer S.C."/>
            <person name="Grant K.A."/>
            <person name="Carter A.C."/>
            <person name="Peck M.W."/>
        </authorList>
    </citation>
    <scope>NUCLEOTIDE SEQUENCE [LARGE SCALE GENOMIC DNA]</scope>
    <source>
        <strain evidence="7 11">H113700579</strain>
    </source>
</reference>
<dbReference type="EMBL" id="SWVK01000001">
    <property type="protein sequence ID" value="NFN33718.1"/>
    <property type="molecule type" value="Genomic_DNA"/>
</dbReference>
<dbReference type="InterPro" id="IPR037121">
    <property type="entry name" value="Ribosomal_bL25_C"/>
</dbReference>
<evidence type="ECO:0000256" key="2">
    <source>
        <dbReference type="ARBA" id="ARBA00022884"/>
    </source>
</evidence>
<sequence length="181" mass="20781">MANVSFKVYERNTKESKNKLRKAGLIPGIIFGEFLKESIPVKMCNAELHRMIRNNNSGSIITLDLEDKKFNCVVKEIQKLSPREILHVSFQSVKANEKIKMRIPIKYIGQENLETKRLVLETFTPFIDFQGDVEKIPEFLEVNVSKMNCEDKLFVEDINVPKDILVTTDPKTLLAVINPCL</sequence>
<evidence type="ECO:0000313" key="12">
    <source>
        <dbReference type="Proteomes" id="UP000473681"/>
    </source>
</evidence>
<dbReference type="PANTHER" id="PTHR33284:SF1">
    <property type="entry name" value="RIBOSOMAL PROTEIN L25_GLN-TRNA SYNTHETASE, ANTI-CODON-BINDING DOMAIN-CONTAINING PROTEIN"/>
    <property type="match status" value="1"/>
</dbReference>
<evidence type="ECO:0000259" key="5">
    <source>
        <dbReference type="Pfam" id="PF01386"/>
    </source>
</evidence>
<dbReference type="EMBL" id="SXFB01000019">
    <property type="protein sequence ID" value="NFV27697.1"/>
    <property type="molecule type" value="Genomic_DNA"/>
</dbReference>
<dbReference type="NCBIfam" id="TIGR00731">
    <property type="entry name" value="bL25_bact_ctc"/>
    <property type="match status" value="1"/>
</dbReference>
<dbReference type="Gene3D" id="2.170.120.20">
    <property type="entry name" value="Ribosomal protein L25, beta domain"/>
    <property type="match status" value="1"/>
</dbReference>
<dbReference type="Pfam" id="PF14693">
    <property type="entry name" value="Ribosomal_TL5_C"/>
    <property type="match status" value="1"/>
</dbReference>
<dbReference type="InterPro" id="IPR029751">
    <property type="entry name" value="Ribosomal_L25_dom"/>
</dbReference>
<organism evidence="7 11">
    <name type="scientific">Clostridium botulinum</name>
    <dbReference type="NCBI Taxonomy" id="1491"/>
    <lineage>
        <taxon>Bacteria</taxon>
        <taxon>Bacillati</taxon>
        <taxon>Bacillota</taxon>
        <taxon>Clostridia</taxon>
        <taxon>Eubacteriales</taxon>
        <taxon>Clostridiaceae</taxon>
        <taxon>Clostridium</taxon>
    </lineage>
</organism>
<dbReference type="GO" id="GO:0022625">
    <property type="term" value="C:cytosolic large ribosomal subunit"/>
    <property type="evidence" value="ECO:0007669"/>
    <property type="project" value="TreeGrafter"/>
</dbReference>
<evidence type="ECO:0000313" key="8">
    <source>
        <dbReference type="EMBL" id="NFF87704.1"/>
    </source>
</evidence>
<dbReference type="InterPro" id="IPR001021">
    <property type="entry name" value="Ribosomal_bL25_long"/>
</dbReference>
<accession>A0A0M1LS44</accession>
<proteinExistence type="predicted"/>
<dbReference type="EMBL" id="SWOV01000015">
    <property type="protein sequence ID" value="NFF87704.1"/>
    <property type="molecule type" value="Genomic_DNA"/>
</dbReference>
<dbReference type="InterPro" id="IPR020930">
    <property type="entry name" value="Ribosomal_uL5_bac-type"/>
</dbReference>
<evidence type="ECO:0000256" key="4">
    <source>
        <dbReference type="ARBA" id="ARBA00023274"/>
    </source>
</evidence>
<evidence type="ECO:0000259" key="6">
    <source>
        <dbReference type="Pfam" id="PF14693"/>
    </source>
</evidence>
<dbReference type="Proteomes" id="UP000476820">
    <property type="component" value="Unassembled WGS sequence"/>
</dbReference>
<dbReference type="EMBL" id="SGKU01000024">
    <property type="protein sequence ID" value="NFA42855.1"/>
    <property type="molecule type" value="Genomic_DNA"/>
</dbReference>
<dbReference type="AlphaFoldDB" id="A0A0M1LS44"/>
<keyword evidence="1" id="KW-0699">rRNA-binding</keyword>
<evidence type="ECO:0000313" key="9">
    <source>
        <dbReference type="EMBL" id="NFN33718.1"/>
    </source>
</evidence>
<evidence type="ECO:0000313" key="11">
    <source>
        <dbReference type="Proteomes" id="UP000472355"/>
    </source>
</evidence>
<evidence type="ECO:0000313" key="13">
    <source>
        <dbReference type="Proteomes" id="UP000476820"/>
    </source>
</evidence>
<dbReference type="CDD" id="cd00495">
    <property type="entry name" value="Ribosomal_L25_TL5_CTC"/>
    <property type="match status" value="1"/>
</dbReference>
<dbReference type="Gene3D" id="2.40.240.10">
    <property type="entry name" value="Ribosomal Protein L25, Chain P"/>
    <property type="match status" value="1"/>
</dbReference>